<evidence type="ECO:0000313" key="2">
    <source>
        <dbReference type="Proteomes" id="UP000527355"/>
    </source>
</evidence>
<organism evidence="1 2">
    <name type="scientific">Myotis myotis</name>
    <name type="common">Greater mouse-eared bat</name>
    <name type="synonym">Vespertilio myotis</name>
    <dbReference type="NCBI Taxonomy" id="51298"/>
    <lineage>
        <taxon>Eukaryota</taxon>
        <taxon>Metazoa</taxon>
        <taxon>Chordata</taxon>
        <taxon>Craniata</taxon>
        <taxon>Vertebrata</taxon>
        <taxon>Euteleostomi</taxon>
        <taxon>Mammalia</taxon>
        <taxon>Eutheria</taxon>
        <taxon>Laurasiatheria</taxon>
        <taxon>Chiroptera</taxon>
        <taxon>Yangochiroptera</taxon>
        <taxon>Vespertilionidae</taxon>
        <taxon>Myotis</taxon>
    </lineage>
</organism>
<sequence length="143" mass="15174">MQNFLGLFPHLRRCQVSMVLGPGEALPSSPRAACGAEEHEQMNLRPLLHFPCISLGWGESRLSFKLTSLPVLPGLVLGPPSIQSLSCSSGVSNLTLSNPFPGLDSSPLRRHLGVYCACLSRGISPLLELPPPGNLGEHGLAPC</sequence>
<comment type="caution">
    <text evidence="1">The sequence shown here is derived from an EMBL/GenBank/DDBJ whole genome shotgun (WGS) entry which is preliminary data.</text>
</comment>
<name>A0A7J7SRG6_MYOMY</name>
<evidence type="ECO:0000313" key="1">
    <source>
        <dbReference type="EMBL" id="KAF6291026.1"/>
    </source>
</evidence>
<accession>A0A7J7SRG6</accession>
<dbReference type="AlphaFoldDB" id="A0A7J7SRG6"/>
<reference evidence="1 2" key="1">
    <citation type="journal article" date="2020" name="Nature">
        <title>Six reference-quality genomes reveal evolution of bat adaptations.</title>
        <authorList>
            <person name="Jebb D."/>
            <person name="Huang Z."/>
            <person name="Pippel M."/>
            <person name="Hughes G.M."/>
            <person name="Lavrichenko K."/>
            <person name="Devanna P."/>
            <person name="Winkler S."/>
            <person name="Jermiin L.S."/>
            <person name="Skirmuntt E.C."/>
            <person name="Katzourakis A."/>
            <person name="Burkitt-Gray L."/>
            <person name="Ray D.A."/>
            <person name="Sullivan K.A.M."/>
            <person name="Roscito J.G."/>
            <person name="Kirilenko B.M."/>
            <person name="Davalos L.M."/>
            <person name="Corthals A.P."/>
            <person name="Power M.L."/>
            <person name="Jones G."/>
            <person name="Ransome R.D."/>
            <person name="Dechmann D.K.N."/>
            <person name="Locatelli A.G."/>
            <person name="Puechmaille S.J."/>
            <person name="Fedrigo O."/>
            <person name="Jarvis E.D."/>
            <person name="Hiller M."/>
            <person name="Vernes S.C."/>
            <person name="Myers E.W."/>
            <person name="Teeling E.C."/>
        </authorList>
    </citation>
    <scope>NUCLEOTIDE SEQUENCE [LARGE SCALE GENOMIC DNA]</scope>
    <source>
        <strain evidence="1">MMyoMyo1</strain>
        <tissue evidence="1">Flight muscle</tissue>
    </source>
</reference>
<gene>
    <name evidence="1" type="ORF">mMyoMyo1_009396</name>
</gene>
<keyword evidence="2" id="KW-1185">Reference proteome</keyword>
<dbReference type="EMBL" id="JABWUV010000018">
    <property type="protein sequence ID" value="KAF6291026.1"/>
    <property type="molecule type" value="Genomic_DNA"/>
</dbReference>
<protein>
    <submittedName>
        <fullName evidence="1">Uncharacterized protein</fullName>
    </submittedName>
</protein>
<proteinExistence type="predicted"/>
<dbReference type="Proteomes" id="UP000527355">
    <property type="component" value="Unassembled WGS sequence"/>
</dbReference>